<dbReference type="PANTHER" id="PTHR43179">
    <property type="entry name" value="RHAMNOSYLTRANSFERASE WBBL"/>
    <property type="match status" value="1"/>
</dbReference>
<dbReference type="PANTHER" id="PTHR43179:SF7">
    <property type="entry name" value="RHAMNOSYLTRANSFERASE WBBL"/>
    <property type="match status" value="1"/>
</dbReference>
<dbReference type="CDD" id="cd00761">
    <property type="entry name" value="Glyco_tranf_GTA_type"/>
    <property type="match status" value="1"/>
</dbReference>
<dbReference type="EMBL" id="MSCW01000001">
    <property type="protein sequence ID" value="ONF45082.1"/>
    <property type="molecule type" value="Genomic_DNA"/>
</dbReference>
<dbReference type="CDD" id="cd04186">
    <property type="entry name" value="GT_2_like_c"/>
    <property type="match status" value="1"/>
</dbReference>
<dbReference type="OrthoDB" id="9179784at2"/>
<keyword evidence="2" id="KW-0808">Transferase</keyword>
<gene>
    <name evidence="2" type="ORF">BTO32_00965</name>
</gene>
<evidence type="ECO:0000313" key="2">
    <source>
        <dbReference type="EMBL" id="ONF45082.1"/>
    </source>
</evidence>
<dbReference type="SUPFAM" id="SSF53756">
    <property type="entry name" value="UDP-Glycosyltransferase/glycogen phosphorylase"/>
    <property type="match status" value="1"/>
</dbReference>
<dbReference type="GO" id="GO:0016757">
    <property type="term" value="F:glycosyltransferase activity"/>
    <property type="evidence" value="ECO:0007669"/>
    <property type="project" value="UniProtKB-KW"/>
</dbReference>
<dbReference type="STRING" id="135739.BTO32_00965"/>
<accession>A0A1V2DWQ3</accession>
<feature type="domain" description="Glycosyltransferase 2-like" evidence="1">
    <location>
        <begin position="597"/>
        <end position="775"/>
    </location>
</feature>
<dbReference type="SUPFAM" id="SSF53448">
    <property type="entry name" value="Nucleotide-diphospho-sugar transferases"/>
    <property type="match status" value="3"/>
</dbReference>
<evidence type="ECO:0000313" key="3">
    <source>
        <dbReference type="Proteomes" id="UP000189339"/>
    </source>
</evidence>
<sequence length="1213" mass="135757">MTTPHHQSANRNDCLVSFLVPAFKPDFLSEALACIETQGVDRAEVIVCDDSPGTDVARIVEDFARVSRFPVQYQRNEVQLGGLMNMQRCFELSVGRYVKFVNDDDRLLDGATARMVAVLEAHPDIRMVTGRRQLIDETGQVLPDILATHSPFAEDAVIHGADLLRFWSRFPLNFVGEPTSVLLRADELRGCWPHISALGNRMINSVNDLALYVNALGAGHLAYLAQPQSCFRTHGGQAQRQGNATVVGDYGRSVFLAQLDVRGVEPLPLYGHVRVRPLDRPDPSWGRFPLVEHFRDVGRITPEALSEFTFESVRATQRAQGNALALGRWLANRVLSPAQETVLADERGHGPEILVCIRDRNPDDFRLGLAVSAFRIARRFAPGLRCLVLTPEPSRYPEAYFRDVGFVEVGEGGEAAALNRIAGERQGSWLMLADSWDEITPQGMMTLSRELAGAPDSCVAVYGDSLVRDGGHIGGGAFRPDFNLDMLISNPGAMARNWLFRSSAVVALSGFDETLGTAFELDLILRVLEAGGFGAIGHVAEPLLISEPGRPVRNPEEERRVLLAHLARRGYDADVEANPALGTYRVRYRHTGAPLVSIIIPTKDQLPLLQTCVESLLEKTRYRNFEILIVDNNSETAEAQAWLEGMAQLPVDYIRVLRYREPFNYSAINNFAAAQARGEYLLLLNNDTGVLRADWLDEMLNHAQRPEVGIVGAKLLFPSGRVQHGGVVLGLRGPAEHAFIDEELQAPGYMNRLQVDQNYTAVTAACLMVRASVYQQVGGLDEQTFGVSYNDIDFCLRVREAGYLTVWTPHALMMHVANASQNTVDKTALEQKQARFAREQDAMYQRWLPLLANDPAYNRNLTLVGRGFEVEQRIDLTWQPLAGGPRPVALCYPADPWGCGHYRIMKPFEAMKATGELEGLLAHERLTLPELARLNPDVVVVQRQLLDEQIEDMRRIKTLAGKAIVYELDDYLPNLPMKSAYRDTMPRDILKSMRRAMRWVDRFVVSTGPLAEALAGIHPDIRVVENRLPVDWWRGLSSRRRRGHKPRVGWAGGMGHTGDLELIADVVRDLAGEVEWVFFGMCPDALKPYVHERHEGVEIQRYPSKLASLDLDLALAPLEDNLFNRCKSNLRLLEYGACGFPVVCSDVEPYRASGLPVTLVRNRYKEWMDAIRDHLSDPDARERQGDRLKQAVLEDWMLEGDAVRAWREAWSTR</sequence>
<dbReference type="AlphaFoldDB" id="A0A1V2DWQ3"/>
<dbReference type="InterPro" id="IPR001173">
    <property type="entry name" value="Glyco_trans_2-like"/>
</dbReference>
<dbReference type="Pfam" id="PF00535">
    <property type="entry name" value="Glycos_transf_2"/>
    <property type="match status" value="2"/>
</dbReference>
<dbReference type="InterPro" id="IPR029044">
    <property type="entry name" value="Nucleotide-diphossugar_trans"/>
</dbReference>
<dbReference type="Proteomes" id="UP000189339">
    <property type="component" value="Unassembled WGS sequence"/>
</dbReference>
<keyword evidence="3" id="KW-1185">Reference proteome</keyword>
<name>A0A1V2DWQ3_9GAMM</name>
<reference evidence="2 3" key="1">
    <citation type="submission" date="2016-12" db="EMBL/GenBank/DDBJ databases">
        <title>Marinobacter lutaoensis whole genome sequencing.</title>
        <authorList>
            <person name="Verma A."/>
            <person name="Krishnamurthi S."/>
        </authorList>
    </citation>
    <scope>NUCLEOTIDE SEQUENCE [LARGE SCALE GENOMIC DNA]</scope>
    <source>
        <strain evidence="2 3">T5054</strain>
    </source>
</reference>
<dbReference type="Gene3D" id="3.90.550.10">
    <property type="entry name" value="Spore Coat Polysaccharide Biosynthesis Protein SpsA, Chain A"/>
    <property type="match status" value="3"/>
</dbReference>
<organism evidence="2 3">
    <name type="scientific">Marinobacter lutaoensis</name>
    <dbReference type="NCBI Taxonomy" id="135739"/>
    <lineage>
        <taxon>Bacteria</taxon>
        <taxon>Pseudomonadati</taxon>
        <taxon>Pseudomonadota</taxon>
        <taxon>Gammaproteobacteria</taxon>
        <taxon>Pseudomonadales</taxon>
        <taxon>Marinobacteraceae</taxon>
        <taxon>Marinobacter</taxon>
    </lineage>
</organism>
<dbReference type="RefSeq" id="WP_076722577.1">
    <property type="nucleotide sequence ID" value="NZ_MSCW01000001.1"/>
</dbReference>
<dbReference type="Gene3D" id="3.40.50.2000">
    <property type="entry name" value="Glycogen Phosphorylase B"/>
    <property type="match status" value="1"/>
</dbReference>
<feature type="domain" description="Glycosyltransferase 2-like" evidence="1">
    <location>
        <begin position="18"/>
        <end position="133"/>
    </location>
</feature>
<comment type="caution">
    <text evidence="2">The sequence shown here is derived from an EMBL/GenBank/DDBJ whole genome shotgun (WGS) entry which is preliminary data.</text>
</comment>
<proteinExistence type="predicted"/>
<evidence type="ECO:0000259" key="1">
    <source>
        <dbReference type="Pfam" id="PF00535"/>
    </source>
</evidence>
<protein>
    <submittedName>
        <fullName evidence="2">Glycosyl transferase</fullName>
    </submittedName>
</protein>